<keyword evidence="1" id="KW-0812">Transmembrane</keyword>
<feature type="transmembrane region" description="Helical" evidence="1">
    <location>
        <begin position="20"/>
        <end position="39"/>
    </location>
</feature>
<dbReference type="EMBL" id="BMND01000003">
    <property type="protein sequence ID" value="GGN36755.1"/>
    <property type="molecule type" value="Genomic_DNA"/>
</dbReference>
<keyword evidence="3" id="KW-1185">Reference proteome</keyword>
<reference evidence="3" key="1">
    <citation type="journal article" date="2019" name="Int. J. Syst. Evol. Microbiol.">
        <title>The Global Catalogue of Microorganisms (GCM) 10K type strain sequencing project: providing services to taxonomists for standard genome sequencing and annotation.</title>
        <authorList>
            <consortium name="The Broad Institute Genomics Platform"/>
            <consortium name="The Broad Institute Genome Sequencing Center for Infectious Disease"/>
            <person name="Wu L."/>
            <person name="Ma J."/>
        </authorList>
    </citation>
    <scope>NUCLEOTIDE SEQUENCE [LARGE SCALE GENOMIC DNA]</scope>
    <source>
        <strain evidence="3">CGMCC 4.7323</strain>
    </source>
</reference>
<name>A0ABQ2J1V7_9ACTN</name>
<keyword evidence="1" id="KW-1133">Transmembrane helix</keyword>
<gene>
    <name evidence="2" type="ORF">GCM10012285_10810</name>
</gene>
<evidence type="ECO:0008006" key="4">
    <source>
        <dbReference type="Google" id="ProtNLM"/>
    </source>
</evidence>
<evidence type="ECO:0000313" key="3">
    <source>
        <dbReference type="Proteomes" id="UP000600080"/>
    </source>
</evidence>
<sequence length="197" mass="21465">MPPGLRHRSVSWRHVGDSTVWTLAIAAVTGGTAVLASWVTGRGSTQAARIQAEIAAGAQRAERLRESRRAAYLDLIEQTHHMGELLWEISAVLRQPGSPDRTATLGELREREVAEYAKIRRCARVVELEGPPSAAAAALALQQATGPFYAAMTSALSHDADDRHDSTDLLEFDAAFRPFWAALEDFVEAARSAHQPE</sequence>
<protein>
    <recommendedName>
        <fullName evidence="4">Secreted protein</fullName>
    </recommendedName>
</protein>
<dbReference type="Proteomes" id="UP000600080">
    <property type="component" value="Unassembled WGS sequence"/>
</dbReference>
<proteinExistence type="predicted"/>
<keyword evidence="1" id="KW-0472">Membrane</keyword>
<evidence type="ECO:0000313" key="2">
    <source>
        <dbReference type="EMBL" id="GGN36755.1"/>
    </source>
</evidence>
<evidence type="ECO:0000256" key="1">
    <source>
        <dbReference type="SAM" id="Phobius"/>
    </source>
</evidence>
<accession>A0ABQ2J1V7</accession>
<comment type="caution">
    <text evidence="2">The sequence shown here is derived from an EMBL/GenBank/DDBJ whole genome shotgun (WGS) entry which is preliminary data.</text>
</comment>
<organism evidence="2 3">
    <name type="scientific">Streptomyces kronopolitis</name>
    <dbReference type="NCBI Taxonomy" id="1612435"/>
    <lineage>
        <taxon>Bacteria</taxon>
        <taxon>Bacillati</taxon>
        <taxon>Actinomycetota</taxon>
        <taxon>Actinomycetes</taxon>
        <taxon>Kitasatosporales</taxon>
        <taxon>Streptomycetaceae</taxon>
        <taxon>Streptomyces</taxon>
    </lineage>
</organism>